<dbReference type="Gene3D" id="3.40.1030.10">
    <property type="entry name" value="Nucleoside phosphorylase/phosphoribosyltransferase catalytic domain"/>
    <property type="match status" value="1"/>
</dbReference>
<dbReference type="InterPro" id="IPR017872">
    <property type="entry name" value="Pyrmidine_PPase_CS"/>
</dbReference>
<dbReference type="Proteomes" id="UP000229497">
    <property type="component" value="Unassembled WGS sequence"/>
</dbReference>
<evidence type="ECO:0000313" key="4">
    <source>
        <dbReference type="EMBL" id="PIQ71691.1"/>
    </source>
</evidence>
<dbReference type="AlphaFoldDB" id="A0A2H0KKB2"/>
<dbReference type="SUPFAM" id="SSF54680">
    <property type="entry name" value="Pyrimidine nucleoside phosphorylase C-terminal domain"/>
    <property type="match status" value="1"/>
</dbReference>
<dbReference type="Gene3D" id="1.20.970.10">
    <property type="entry name" value="Transferase, Pyrimidine Nucleoside Phosphorylase, Chain C"/>
    <property type="match status" value="1"/>
</dbReference>
<dbReference type="SMART" id="SM00941">
    <property type="entry name" value="PYNP_C"/>
    <property type="match status" value="1"/>
</dbReference>
<name>A0A2H0KKB2_9BACT</name>
<dbReference type="Pfam" id="PF00591">
    <property type="entry name" value="Glycos_transf_3"/>
    <property type="match status" value="1"/>
</dbReference>
<dbReference type="NCBIfam" id="NF003338">
    <property type="entry name" value="PRK04350.1"/>
    <property type="match status" value="1"/>
</dbReference>
<dbReference type="EMBL" id="PCVK01000053">
    <property type="protein sequence ID" value="PIQ71691.1"/>
    <property type="molecule type" value="Genomic_DNA"/>
</dbReference>
<dbReference type="InterPro" id="IPR000053">
    <property type="entry name" value="Thymidine/pyrmidine_PPase"/>
</dbReference>
<feature type="domain" description="Pyrimidine nucleoside phosphorylase C-terminal" evidence="3">
    <location>
        <begin position="348"/>
        <end position="415"/>
    </location>
</feature>
<dbReference type="Pfam" id="PF07831">
    <property type="entry name" value="PYNP_C"/>
    <property type="match status" value="1"/>
</dbReference>
<evidence type="ECO:0000256" key="2">
    <source>
        <dbReference type="ARBA" id="ARBA00022679"/>
    </source>
</evidence>
<dbReference type="InterPro" id="IPR000312">
    <property type="entry name" value="Glycosyl_Trfase_fam3"/>
</dbReference>
<dbReference type="InterPro" id="IPR036566">
    <property type="entry name" value="PYNP-like_C_sf"/>
</dbReference>
<evidence type="ECO:0000313" key="5">
    <source>
        <dbReference type="Proteomes" id="UP000229497"/>
    </source>
</evidence>
<keyword evidence="2" id="KW-0808">Transferase</keyword>
<dbReference type="InterPro" id="IPR036320">
    <property type="entry name" value="Glycosyl_Trfase_fam3_N_dom_sf"/>
</dbReference>
<proteinExistence type="predicted"/>
<comment type="caution">
    <text evidence="4">The sequence shown here is derived from an EMBL/GenBank/DDBJ whole genome shotgun (WGS) entry which is preliminary data.</text>
</comment>
<dbReference type="GO" id="GO:0005829">
    <property type="term" value="C:cytosol"/>
    <property type="evidence" value="ECO:0007669"/>
    <property type="project" value="TreeGrafter"/>
</dbReference>
<dbReference type="GO" id="GO:0006213">
    <property type="term" value="P:pyrimidine nucleoside metabolic process"/>
    <property type="evidence" value="ECO:0007669"/>
    <property type="project" value="InterPro"/>
</dbReference>
<dbReference type="InterPro" id="IPR013102">
    <property type="entry name" value="PYNP_C"/>
</dbReference>
<protein>
    <submittedName>
        <fullName evidence="4">Thymidine phosphorylase</fullName>
    </submittedName>
</protein>
<dbReference type="InterPro" id="IPR035902">
    <property type="entry name" value="Nuc_phospho_transferase"/>
</dbReference>
<gene>
    <name evidence="4" type="ORF">COV87_01895</name>
</gene>
<dbReference type="GO" id="GO:0004645">
    <property type="term" value="F:1,4-alpha-oligoglucan phosphorylase activity"/>
    <property type="evidence" value="ECO:0007669"/>
    <property type="project" value="InterPro"/>
</dbReference>
<dbReference type="Gene3D" id="3.90.1170.30">
    <property type="entry name" value="Pyrimidine nucleoside phosphorylase-like, C-terminal domain"/>
    <property type="match status" value="1"/>
</dbReference>
<evidence type="ECO:0000256" key="1">
    <source>
        <dbReference type="ARBA" id="ARBA00022676"/>
    </source>
</evidence>
<reference evidence="4 5" key="1">
    <citation type="submission" date="2017-09" db="EMBL/GenBank/DDBJ databases">
        <title>Depth-based differentiation of microbial function through sediment-hosted aquifers and enrichment of novel symbionts in the deep terrestrial subsurface.</title>
        <authorList>
            <person name="Probst A.J."/>
            <person name="Ladd B."/>
            <person name="Jarett J.K."/>
            <person name="Geller-Mcgrath D.E."/>
            <person name="Sieber C.M."/>
            <person name="Emerson J.B."/>
            <person name="Anantharaman K."/>
            <person name="Thomas B.C."/>
            <person name="Malmstrom R."/>
            <person name="Stieglmeier M."/>
            <person name="Klingl A."/>
            <person name="Woyke T."/>
            <person name="Ryan C.M."/>
            <person name="Banfield J.F."/>
        </authorList>
    </citation>
    <scope>NUCLEOTIDE SEQUENCE [LARGE SCALE GENOMIC DNA]</scope>
    <source>
        <strain evidence="4">CG11_big_fil_rev_8_21_14_0_20_37_16</strain>
    </source>
</reference>
<dbReference type="GO" id="GO:0016763">
    <property type="term" value="F:pentosyltransferase activity"/>
    <property type="evidence" value="ECO:0007669"/>
    <property type="project" value="InterPro"/>
</dbReference>
<accession>A0A2H0KKB2</accession>
<sequence length="420" mass="46659">MINTGQKNAIRSIQRELLGKKLSYHEIYNLMDQISHHKLNDILTTYFVAASFKEGYEQEELYHFTKAMVETGNRLNFKGIVADKHSVGGVAGIRTTMILVPIIAAAGFKIPKISSRAITTPAGTADVMEVFAGVEFNCEQLIDIVNSVGGCICWNGKLGIAPADDVLIHIEEPLAFESFDKIIVSIMAKKIAASTTHLILDIPIGKTMKIVHEKDAQKIAHKFQLLGKKFGIEVITTINKTQEPAGNGIGPALEARDVLKVLEQTEDRPIELEERALYLAGMLLDMCFKESKINKHGIEEARALLKSGVALQKFKDIVKAQGGSPHISSHTMKLMNKKHIIHSPRRGYVKDVNNHNINSIAKLLGAPHDKYAGMVLLKKIGDIVDLREPILEFYTKNTYLLKEAESTLQMFPIYTLDTHL</sequence>
<keyword evidence="1" id="KW-0328">Glycosyltransferase</keyword>
<evidence type="ECO:0000259" key="3">
    <source>
        <dbReference type="SMART" id="SM00941"/>
    </source>
</evidence>
<organism evidence="4 5">
    <name type="scientific">Candidatus Roizmanbacteria bacterium CG11_big_fil_rev_8_21_14_0_20_37_16</name>
    <dbReference type="NCBI Taxonomy" id="1974857"/>
    <lineage>
        <taxon>Bacteria</taxon>
        <taxon>Candidatus Roizmaniibacteriota</taxon>
    </lineage>
</organism>
<dbReference type="GO" id="GO:0006206">
    <property type="term" value="P:pyrimidine nucleobase metabolic process"/>
    <property type="evidence" value="ECO:0007669"/>
    <property type="project" value="InterPro"/>
</dbReference>
<dbReference type="Pfam" id="PF02885">
    <property type="entry name" value="Glycos_trans_3N"/>
    <property type="match status" value="1"/>
</dbReference>
<dbReference type="PANTHER" id="PTHR10515">
    <property type="entry name" value="THYMIDINE PHOSPHORYLASE"/>
    <property type="match status" value="1"/>
</dbReference>
<dbReference type="InterPro" id="IPR017459">
    <property type="entry name" value="Glycosyl_Trfase_fam3_N_dom"/>
</dbReference>
<dbReference type="PANTHER" id="PTHR10515:SF0">
    <property type="entry name" value="THYMIDINE PHOSPHORYLASE"/>
    <property type="match status" value="1"/>
</dbReference>
<dbReference type="SUPFAM" id="SSF52418">
    <property type="entry name" value="Nucleoside phosphorylase/phosphoribosyltransferase catalytic domain"/>
    <property type="match status" value="1"/>
</dbReference>
<dbReference type="SUPFAM" id="SSF47648">
    <property type="entry name" value="Nucleoside phosphorylase/phosphoribosyltransferase N-terminal domain"/>
    <property type="match status" value="1"/>
</dbReference>
<dbReference type="PROSITE" id="PS00647">
    <property type="entry name" value="THYMID_PHOSPHORYLASE"/>
    <property type="match status" value="1"/>
</dbReference>